<keyword evidence="3" id="KW-1185">Reference proteome</keyword>
<keyword evidence="2" id="KW-0413">Isomerase</keyword>
<dbReference type="Gene3D" id="3.20.20.150">
    <property type="entry name" value="Divalent-metal-dependent TIM barrel enzymes"/>
    <property type="match status" value="1"/>
</dbReference>
<accession>A0A8J3YE27</accession>
<dbReference type="InterPro" id="IPR036237">
    <property type="entry name" value="Xyl_isomerase-like_sf"/>
</dbReference>
<organism evidence="2 3">
    <name type="scientific">Spirilliplanes yamanashiensis</name>
    <dbReference type="NCBI Taxonomy" id="42233"/>
    <lineage>
        <taxon>Bacteria</taxon>
        <taxon>Bacillati</taxon>
        <taxon>Actinomycetota</taxon>
        <taxon>Actinomycetes</taxon>
        <taxon>Micromonosporales</taxon>
        <taxon>Micromonosporaceae</taxon>
        <taxon>Spirilliplanes</taxon>
    </lineage>
</organism>
<evidence type="ECO:0000313" key="2">
    <source>
        <dbReference type="EMBL" id="GIJ06097.1"/>
    </source>
</evidence>
<dbReference type="Proteomes" id="UP000652013">
    <property type="component" value="Unassembled WGS sequence"/>
</dbReference>
<name>A0A8J3YE27_9ACTN</name>
<proteinExistence type="predicted"/>
<dbReference type="GO" id="GO:0016853">
    <property type="term" value="F:isomerase activity"/>
    <property type="evidence" value="ECO:0007669"/>
    <property type="project" value="UniProtKB-KW"/>
</dbReference>
<comment type="caution">
    <text evidence="2">The sequence shown here is derived from an EMBL/GenBank/DDBJ whole genome shotgun (WGS) entry which is preliminary data.</text>
</comment>
<dbReference type="EMBL" id="BOOY01000038">
    <property type="protein sequence ID" value="GIJ06097.1"/>
    <property type="molecule type" value="Genomic_DNA"/>
</dbReference>
<dbReference type="AlphaFoldDB" id="A0A8J3YE27"/>
<dbReference type="RefSeq" id="WP_203941287.1">
    <property type="nucleotide sequence ID" value="NZ_BOOY01000038.1"/>
</dbReference>
<dbReference type="SUPFAM" id="SSF51658">
    <property type="entry name" value="Xylose isomerase-like"/>
    <property type="match status" value="1"/>
</dbReference>
<feature type="domain" description="Xylose isomerase-like TIM barrel" evidence="1">
    <location>
        <begin position="63"/>
        <end position="227"/>
    </location>
</feature>
<evidence type="ECO:0000259" key="1">
    <source>
        <dbReference type="Pfam" id="PF01261"/>
    </source>
</evidence>
<sequence>MRLRHPSGRQVFLSASIPAPAYGDLAGVVAHLDAYAAMRERTGAGTLAAALTLPPPLAAELAVDSRARGRLRAELDARGLEVVTVDGVRYGGAEPDWTTTERLDYTLDLARVLVDLLPDDAVRGSVSTLGIGLREPAWTAAQDKEHRRIMGRLAGGLAEIAWHTGKAVRVGFQPEPGCIADSTAATVAALTRTDHDRLGVSLDLANLACAWEEPAEALARLAAAGLSVVKVRLAAAVEAADPAAAVGALRGYVEPGHRHQTTTKAGGYAPDLGEALRVFPPGPWRVRYHVPLGGAPAAPLTATTALWRAAARELLARGGVPGCDHVDVGAETWDVLPPGERPAVPAEAMAAEFTHARDELIALGLAPAVCAP</sequence>
<reference evidence="2" key="1">
    <citation type="submission" date="2021-01" db="EMBL/GenBank/DDBJ databases">
        <title>Whole genome shotgun sequence of Spirilliplanes yamanashiensis NBRC 15828.</title>
        <authorList>
            <person name="Komaki H."/>
            <person name="Tamura T."/>
        </authorList>
    </citation>
    <scope>NUCLEOTIDE SEQUENCE</scope>
    <source>
        <strain evidence="2">NBRC 15828</strain>
    </source>
</reference>
<dbReference type="Pfam" id="PF01261">
    <property type="entry name" value="AP_endonuc_2"/>
    <property type="match status" value="1"/>
</dbReference>
<protein>
    <submittedName>
        <fullName evidence="2">Xylose isomerase</fullName>
    </submittedName>
</protein>
<evidence type="ECO:0000313" key="3">
    <source>
        <dbReference type="Proteomes" id="UP000652013"/>
    </source>
</evidence>
<dbReference type="InterPro" id="IPR013022">
    <property type="entry name" value="Xyl_isomerase-like_TIM-brl"/>
</dbReference>
<gene>
    <name evidence="2" type="ORF">Sya03_54490</name>
</gene>